<protein>
    <submittedName>
        <fullName evidence="1">Uncharacterized protein</fullName>
    </submittedName>
</protein>
<proteinExistence type="predicted"/>
<gene>
    <name evidence="1" type="ORF">SAMN05421879_10332</name>
</gene>
<name>A0A285VJU1_9MICO</name>
<dbReference type="EMBL" id="OBQK01000003">
    <property type="protein sequence ID" value="SOC54253.1"/>
    <property type="molecule type" value="Genomic_DNA"/>
</dbReference>
<evidence type="ECO:0000313" key="1">
    <source>
        <dbReference type="EMBL" id="SOC54253.1"/>
    </source>
</evidence>
<reference evidence="2" key="1">
    <citation type="submission" date="2017-08" db="EMBL/GenBank/DDBJ databases">
        <authorList>
            <person name="Varghese N."/>
            <person name="Submissions S."/>
        </authorList>
    </citation>
    <scope>NUCLEOTIDE SEQUENCE [LARGE SCALE GENOMIC DNA]</scope>
    <source>
        <strain evidence="2">USBA17B2</strain>
    </source>
</reference>
<dbReference type="AlphaFoldDB" id="A0A285VJU1"/>
<dbReference type="RefSeq" id="WP_244903709.1">
    <property type="nucleotide sequence ID" value="NZ_OBQK01000003.1"/>
</dbReference>
<keyword evidence="2" id="KW-1185">Reference proteome</keyword>
<organism evidence="1 2">
    <name type="scientific">Ornithinimicrobium cerasi</name>
    <dbReference type="NCBI Taxonomy" id="2248773"/>
    <lineage>
        <taxon>Bacteria</taxon>
        <taxon>Bacillati</taxon>
        <taxon>Actinomycetota</taxon>
        <taxon>Actinomycetes</taxon>
        <taxon>Micrococcales</taxon>
        <taxon>Ornithinimicrobiaceae</taxon>
        <taxon>Ornithinimicrobium</taxon>
    </lineage>
</organism>
<dbReference type="Proteomes" id="UP000219688">
    <property type="component" value="Unassembled WGS sequence"/>
</dbReference>
<sequence>MGAWIRQGTGTLLMVTQQGVADEYVYRLDSDGELFLAPDDTGTVVVDDQGDLVLESTPDSTGCLAGSQVAVTDVRAWFDRTLPLGEALTGNATTGGCSLHEVLSGVWIRVS</sequence>
<evidence type="ECO:0000313" key="2">
    <source>
        <dbReference type="Proteomes" id="UP000219688"/>
    </source>
</evidence>
<accession>A0A285VJU1</accession>